<dbReference type="EMBL" id="BK014906">
    <property type="protein sequence ID" value="DAD81622.1"/>
    <property type="molecule type" value="Genomic_DNA"/>
</dbReference>
<proteinExistence type="predicted"/>
<dbReference type="GO" id="GO:0003677">
    <property type="term" value="F:DNA binding"/>
    <property type="evidence" value="ECO:0007669"/>
    <property type="project" value="InterPro"/>
</dbReference>
<name>A0A8S5MHC1_9CAUD</name>
<accession>A0A8S5MHC1</accession>
<evidence type="ECO:0000259" key="1">
    <source>
        <dbReference type="Pfam" id="PF12728"/>
    </source>
</evidence>
<dbReference type="NCBIfam" id="TIGR01764">
    <property type="entry name" value="excise"/>
    <property type="match status" value="1"/>
</dbReference>
<dbReference type="InterPro" id="IPR041657">
    <property type="entry name" value="HTH_17"/>
</dbReference>
<protein>
    <submittedName>
        <fullName evidence="2">Helix-turn-helix domain protein</fullName>
    </submittedName>
</protein>
<sequence>MESNNYSNKKIMNRTEARIVAEELYKLMRKDVKRLVEETIIECSDEWIGVGEAANILGCSVGTLYNNIDSIPHTKNGRLLRFRKASLIKYLER</sequence>
<evidence type="ECO:0000313" key="2">
    <source>
        <dbReference type="EMBL" id="DAD81622.1"/>
    </source>
</evidence>
<dbReference type="Pfam" id="PF12728">
    <property type="entry name" value="HTH_17"/>
    <property type="match status" value="1"/>
</dbReference>
<reference evidence="2" key="1">
    <citation type="journal article" date="2021" name="Proc. Natl. Acad. Sci. U.S.A.">
        <title>A Catalog of Tens of Thousands of Viruses from Human Metagenomes Reveals Hidden Associations with Chronic Diseases.</title>
        <authorList>
            <person name="Tisza M.J."/>
            <person name="Buck C.B."/>
        </authorList>
    </citation>
    <scope>NUCLEOTIDE SEQUENCE</scope>
    <source>
        <strain evidence="2">Ct9Ns12</strain>
    </source>
</reference>
<feature type="domain" description="Helix-turn-helix" evidence="1">
    <location>
        <begin position="47"/>
        <end position="93"/>
    </location>
</feature>
<dbReference type="InterPro" id="IPR010093">
    <property type="entry name" value="SinI_DNA-bd"/>
</dbReference>
<organism evidence="2">
    <name type="scientific">Myoviridae sp. ct9Ns12</name>
    <dbReference type="NCBI Taxonomy" id="2826626"/>
    <lineage>
        <taxon>Viruses</taxon>
        <taxon>Duplodnaviria</taxon>
        <taxon>Heunggongvirae</taxon>
        <taxon>Uroviricota</taxon>
        <taxon>Caudoviricetes</taxon>
    </lineage>
</organism>